<dbReference type="GO" id="GO:0006526">
    <property type="term" value="P:L-arginine biosynthetic process"/>
    <property type="evidence" value="ECO:0007669"/>
    <property type="project" value="TreeGrafter"/>
</dbReference>
<evidence type="ECO:0000256" key="4">
    <source>
        <dbReference type="ARBA" id="ARBA00022777"/>
    </source>
</evidence>
<protein>
    <submittedName>
        <fullName evidence="8">Acetylglutamate/LysW-gamma-L-alpha-aminoadipate kinase</fullName>
    </submittedName>
</protein>
<comment type="pathway">
    <text evidence="6">Amino-acid biosynthesis.</text>
</comment>
<accession>A0A4R8MH21</accession>
<dbReference type="GO" id="GO:0005737">
    <property type="term" value="C:cytoplasm"/>
    <property type="evidence" value="ECO:0007669"/>
    <property type="project" value="InterPro"/>
</dbReference>
<keyword evidence="2" id="KW-0808">Transferase</keyword>
<dbReference type="InterPro" id="IPR036393">
    <property type="entry name" value="AceGlu_kinase-like_sf"/>
</dbReference>
<evidence type="ECO:0000259" key="7">
    <source>
        <dbReference type="Pfam" id="PF00696"/>
    </source>
</evidence>
<dbReference type="SUPFAM" id="SSF53633">
    <property type="entry name" value="Carbamate kinase-like"/>
    <property type="match status" value="1"/>
</dbReference>
<evidence type="ECO:0000256" key="6">
    <source>
        <dbReference type="ARBA" id="ARBA00029440"/>
    </source>
</evidence>
<dbReference type="OrthoDB" id="2493at2"/>
<reference evidence="8 9" key="1">
    <citation type="submission" date="2019-03" db="EMBL/GenBank/DDBJ databases">
        <title>Genomic Encyclopedia of Type Strains, Phase IV (KMG-IV): sequencing the most valuable type-strain genomes for metagenomic binning, comparative biology and taxonomic classification.</title>
        <authorList>
            <person name="Goeker M."/>
        </authorList>
    </citation>
    <scope>NUCLEOTIDE SEQUENCE [LARGE SCALE GENOMIC DNA]</scope>
    <source>
        <strain evidence="8 9">DSM 25964</strain>
    </source>
</reference>
<dbReference type="PRINTS" id="PR00474">
    <property type="entry name" value="GLU5KINASE"/>
</dbReference>
<evidence type="ECO:0000313" key="8">
    <source>
        <dbReference type="EMBL" id="TDY63235.1"/>
    </source>
</evidence>
<keyword evidence="3" id="KW-0547">Nucleotide-binding</keyword>
<dbReference type="Pfam" id="PF00696">
    <property type="entry name" value="AA_kinase"/>
    <property type="match status" value="1"/>
</dbReference>
<dbReference type="AlphaFoldDB" id="A0A4R8MH21"/>
<keyword evidence="1" id="KW-0028">Amino-acid biosynthesis</keyword>
<dbReference type="InterPro" id="IPR001048">
    <property type="entry name" value="Asp/Glu/Uridylate_kinase"/>
</dbReference>
<proteinExistence type="predicted"/>
<evidence type="ECO:0000256" key="1">
    <source>
        <dbReference type="ARBA" id="ARBA00022605"/>
    </source>
</evidence>
<keyword evidence="4 8" id="KW-0418">Kinase</keyword>
<sequence>MNRRIQRGVVKIGGARGNAFGSLLEEIKERMERGEQWILTHGASSMMEDLSRAAGTEPVYVTSPGGFRSRFVSEGELALFEAACCRFSVRLAGTLGKMGIHAVPLYPPASKGATAKRKDALRSVEDGKVRILRGNYSGSIVSFDPVDIHAVWERGGLPLLPPLAADDSESGRILNVDGDRLAAAAAAAVGADVLAILSNVPGLLRDPGDPASKIDEGSLDGWDDLEHFARGNMKRKLLAAREALEGGAGAVVIADSRAPSPVESGLSGGGTLLCRGSMAAAG</sequence>
<dbReference type="PANTHER" id="PTHR23342">
    <property type="entry name" value="N-ACETYLGLUTAMATE SYNTHASE"/>
    <property type="match status" value="1"/>
</dbReference>
<evidence type="ECO:0000256" key="5">
    <source>
        <dbReference type="ARBA" id="ARBA00022840"/>
    </source>
</evidence>
<dbReference type="InterPro" id="IPR004662">
    <property type="entry name" value="AcgluKinase_fam"/>
</dbReference>
<comment type="caution">
    <text evidence="8">The sequence shown here is derived from an EMBL/GenBank/DDBJ whole genome shotgun (WGS) entry which is preliminary data.</text>
</comment>
<dbReference type="InterPro" id="IPR001057">
    <property type="entry name" value="Glu/AcGlu_kinase"/>
</dbReference>
<keyword evidence="9" id="KW-1185">Reference proteome</keyword>
<evidence type="ECO:0000256" key="2">
    <source>
        <dbReference type="ARBA" id="ARBA00022679"/>
    </source>
</evidence>
<feature type="domain" description="Aspartate/glutamate/uridylate kinase" evidence="7">
    <location>
        <begin position="9"/>
        <end position="254"/>
    </location>
</feature>
<keyword evidence="5" id="KW-0067">ATP-binding</keyword>
<evidence type="ECO:0000256" key="3">
    <source>
        <dbReference type="ARBA" id="ARBA00022741"/>
    </source>
</evidence>
<dbReference type="PIRSF" id="PIRSF000728">
    <property type="entry name" value="NAGK"/>
    <property type="match status" value="1"/>
</dbReference>
<name>A0A4R8MH21_9BACT</name>
<dbReference type="GO" id="GO:0005524">
    <property type="term" value="F:ATP binding"/>
    <property type="evidence" value="ECO:0007669"/>
    <property type="project" value="UniProtKB-KW"/>
</dbReference>
<dbReference type="Proteomes" id="UP000295066">
    <property type="component" value="Unassembled WGS sequence"/>
</dbReference>
<dbReference type="PANTHER" id="PTHR23342:SF20">
    <property type="entry name" value="[LYSW]-AMINOADIPATE KINASE"/>
    <property type="match status" value="1"/>
</dbReference>
<dbReference type="GO" id="GO:0003991">
    <property type="term" value="F:acetylglutamate kinase activity"/>
    <property type="evidence" value="ECO:0007669"/>
    <property type="project" value="TreeGrafter"/>
</dbReference>
<dbReference type="Gene3D" id="3.40.1160.10">
    <property type="entry name" value="Acetylglutamate kinase-like"/>
    <property type="match status" value="1"/>
</dbReference>
<dbReference type="RefSeq" id="WP_133956200.1">
    <property type="nucleotide sequence ID" value="NZ_SORI01000002.1"/>
</dbReference>
<gene>
    <name evidence="8" type="ORF">C8D99_102216</name>
</gene>
<evidence type="ECO:0000313" key="9">
    <source>
        <dbReference type="Proteomes" id="UP000295066"/>
    </source>
</evidence>
<organism evidence="8 9">
    <name type="scientific">Aminivibrio pyruvatiphilus</name>
    <dbReference type="NCBI Taxonomy" id="1005740"/>
    <lineage>
        <taxon>Bacteria</taxon>
        <taxon>Thermotogati</taxon>
        <taxon>Synergistota</taxon>
        <taxon>Synergistia</taxon>
        <taxon>Synergistales</taxon>
        <taxon>Aminobacteriaceae</taxon>
        <taxon>Aminivibrio</taxon>
    </lineage>
</organism>
<dbReference type="EMBL" id="SORI01000002">
    <property type="protein sequence ID" value="TDY63235.1"/>
    <property type="molecule type" value="Genomic_DNA"/>
</dbReference>